<dbReference type="Proteomes" id="UP000253729">
    <property type="component" value="Unassembled WGS sequence"/>
</dbReference>
<organism evidence="2 3">
    <name type="scientific">Aspergillus welwitschiae</name>
    <dbReference type="NCBI Taxonomy" id="1341132"/>
    <lineage>
        <taxon>Eukaryota</taxon>
        <taxon>Fungi</taxon>
        <taxon>Dikarya</taxon>
        <taxon>Ascomycota</taxon>
        <taxon>Pezizomycotina</taxon>
        <taxon>Eurotiomycetes</taxon>
        <taxon>Eurotiomycetidae</taxon>
        <taxon>Eurotiales</taxon>
        <taxon>Aspergillaceae</taxon>
        <taxon>Aspergillus</taxon>
        <taxon>Aspergillus subgen. Circumdati</taxon>
    </lineage>
</organism>
<name>A0A3F3Q1V1_9EURO</name>
<dbReference type="RefSeq" id="XP_026626205.1">
    <property type="nucleotide sequence ID" value="XM_026766309.1"/>
</dbReference>
<sequence>MLGTYQWTLGSHSGLSGQRSPGKEYGIIMIVQEAMNMRCRLGVEYNGKSNESCNPPKKENIGPRTSFPPNGRSVQ</sequence>
<feature type="region of interest" description="Disordered" evidence="1">
    <location>
        <begin position="46"/>
        <end position="75"/>
    </location>
</feature>
<dbReference type="GeneID" id="38134665"/>
<accession>A0A3F3Q1V1</accession>
<dbReference type="AlphaFoldDB" id="A0A3F3Q1V1"/>
<evidence type="ECO:0000313" key="2">
    <source>
        <dbReference type="EMBL" id="RDH33183.1"/>
    </source>
</evidence>
<evidence type="ECO:0000256" key="1">
    <source>
        <dbReference type="SAM" id="MobiDB-lite"/>
    </source>
</evidence>
<proteinExistence type="predicted"/>
<reference evidence="2 3" key="1">
    <citation type="submission" date="2018-07" db="EMBL/GenBank/DDBJ databases">
        <title>The genomes of Aspergillus section Nigri reveals drivers in fungal speciation.</title>
        <authorList>
            <consortium name="DOE Joint Genome Institute"/>
            <person name="Vesth T.C."/>
            <person name="Nybo J."/>
            <person name="Theobald S."/>
            <person name="Brandl J."/>
            <person name="Frisvad J.C."/>
            <person name="Nielsen K.F."/>
            <person name="Lyhne E.K."/>
            <person name="Kogle M.E."/>
            <person name="Kuo A."/>
            <person name="Riley R."/>
            <person name="Clum A."/>
            <person name="Nolan M."/>
            <person name="Lipzen A."/>
            <person name="Salamov A."/>
            <person name="Henrissat B."/>
            <person name="Wiebenga A."/>
            <person name="De vries R.P."/>
            <person name="Grigoriev I.V."/>
            <person name="Mortensen U.H."/>
            <person name="Andersen M.R."/>
            <person name="Baker S.E."/>
        </authorList>
    </citation>
    <scope>NUCLEOTIDE SEQUENCE [LARGE SCALE GENOMIC DNA]</scope>
    <source>
        <strain evidence="2 3">CBS 139.54b</strain>
    </source>
</reference>
<evidence type="ECO:0000313" key="3">
    <source>
        <dbReference type="Proteomes" id="UP000253729"/>
    </source>
</evidence>
<protein>
    <submittedName>
        <fullName evidence="2">Uncharacterized protein</fullName>
    </submittedName>
</protein>
<keyword evidence="3" id="KW-1185">Reference proteome</keyword>
<dbReference type="EMBL" id="KZ852047">
    <property type="protein sequence ID" value="RDH33183.1"/>
    <property type="molecule type" value="Genomic_DNA"/>
</dbReference>
<feature type="region of interest" description="Disordered" evidence="1">
    <location>
        <begin position="1"/>
        <end position="22"/>
    </location>
</feature>
<feature type="compositionally biased region" description="Polar residues" evidence="1">
    <location>
        <begin position="1"/>
        <end position="19"/>
    </location>
</feature>
<gene>
    <name evidence="2" type="ORF">BDQ94DRAFT_143755</name>
</gene>